<evidence type="ECO:0000313" key="13">
    <source>
        <dbReference type="EMBL" id="SHG64841.1"/>
    </source>
</evidence>
<keyword evidence="8" id="KW-0414">Isoprene biosynthesis</keyword>
<evidence type="ECO:0000256" key="6">
    <source>
        <dbReference type="ARBA" id="ARBA00022723"/>
    </source>
</evidence>
<keyword evidence="5 12" id="KW-0808">Transferase</keyword>
<keyword evidence="14" id="KW-1185">Reference proteome</keyword>
<keyword evidence="7" id="KW-0460">Magnesium</keyword>
<dbReference type="PANTHER" id="PTHR43281">
    <property type="entry name" value="FARNESYL DIPHOSPHATE SYNTHASE"/>
    <property type="match status" value="1"/>
</dbReference>
<protein>
    <recommendedName>
        <fullName evidence="4">Farnesyl diphosphate synthase</fullName>
        <ecNumber evidence="3">2.5.1.10</ecNumber>
    </recommendedName>
    <alternativeName>
        <fullName evidence="10">(2E,6E)-farnesyl diphosphate synthase</fullName>
    </alternativeName>
    <alternativeName>
        <fullName evidence="9">Geranyltranstransferase</fullName>
    </alternativeName>
</protein>
<comment type="catalytic activity">
    <reaction evidence="11">
        <text>isopentenyl diphosphate + (2E)-geranyl diphosphate = (2E,6E)-farnesyl diphosphate + diphosphate</text>
        <dbReference type="Rhea" id="RHEA:19361"/>
        <dbReference type="ChEBI" id="CHEBI:33019"/>
        <dbReference type="ChEBI" id="CHEBI:58057"/>
        <dbReference type="ChEBI" id="CHEBI:128769"/>
        <dbReference type="ChEBI" id="CHEBI:175763"/>
        <dbReference type="EC" id="2.5.1.10"/>
    </reaction>
</comment>
<dbReference type="SUPFAM" id="SSF48576">
    <property type="entry name" value="Terpenoid synthases"/>
    <property type="match status" value="1"/>
</dbReference>
<dbReference type="GO" id="GO:0004337">
    <property type="term" value="F:(2E,6E)-farnesyl diphosphate synthase activity"/>
    <property type="evidence" value="ECO:0007669"/>
    <property type="project" value="UniProtKB-EC"/>
</dbReference>
<comment type="similarity">
    <text evidence="2 12">Belongs to the FPP/GGPP synthase family.</text>
</comment>
<dbReference type="InterPro" id="IPR033749">
    <property type="entry name" value="Polyprenyl_synt_CS"/>
</dbReference>
<proteinExistence type="inferred from homology"/>
<comment type="cofactor">
    <cofactor evidence="1">
        <name>Mg(2+)</name>
        <dbReference type="ChEBI" id="CHEBI:18420"/>
    </cofactor>
</comment>
<evidence type="ECO:0000256" key="10">
    <source>
        <dbReference type="ARBA" id="ARBA00032873"/>
    </source>
</evidence>
<dbReference type="PROSITE" id="PS00444">
    <property type="entry name" value="POLYPRENYL_SYNTHASE_2"/>
    <property type="match status" value="1"/>
</dbReference>
<dbReference type="FunFam" id="1.10.600.10:FF:000001">
    <property type="entry name" value="Geranylgeranyl diphosphate synthase"/>
    <property type="match status" value="1"/>
</dbReference>
<dbReference type="GO" id="GO:0016114">
    <property type="term" value="P:terpenoid biosynthetic process"/>
    <property type="evidence" value="ECO:0007669"/>
    <property type="project" value="UniProtKB-ARBA"/>
</dbReference>
<evidence type="ECO:0000256" key="8">
    <source>
        <dbReference type="ARBA" id="ARBA00023229"/>
    </source>
</evidence>
<dbReference type="Pfam" id="PF00348">
    <property type="entry name" value="polyprenyl_synt"/>
    <property type="match status" value="1"/>
</dbReference>
<dbReference type="InterPro" id="IPR000092">
    <property type="entry name" value="Polyprenyl_synt"/>
</dbReference>
<dbReference type="Gene3D" id="1.10.600.10">
    <property type="entry name" value="Farnesyl Diphosphate Synthase"/>
    <property type="match status" value="1"/>
</dbReference>
<evidence type="ECO:0000256" key="9">
    <source>
        <dbReference type="ARBA" id="ARBA00032380"/>
    </source>
</evidence>
<evidence type="ECO:0000256" key="2">
    <source>
        <dbReference type="ARBA" id="ARBA00006706"/>
    </source>
</evidence>
<evidence type="ECO:0000256" key="1">
    <source>
        <dbReference type="ARBA" id="ARBA00001946"/>
    </source>
</evidence>
<name>A0A1M5LIG9_9FIRM</name>
<reference evidence="14" key="1">
    <citation type="submission" date="2016-11" db="EMBL/GenBank/DDBJ databases">
        <authorList>
            <person name="Varghese N."/>
            <person name="Submissions S."/>
        </authorList>
    </citation>
    <scope>NUCLEOTIDE SEQUENCE [LARGE SCALE GENOMIC DNA]</scope>
    <source>
        <strain evidence="14">DSM 11003</strain>
    </source>
</reference>
<dbReference type="Proteomes" id="UP000242329">
    <property type="component" value="Unassembled WGS sequence"/>
</dbReference>
<sequence length="304" mass="33930">MKRIAFNENLFQQMFKEKQSYVERCLHDSFARIKGYPPIIHEAMHYALFNGGKRIRPILVLEGARLAGGKPEDVVLTACAVEMIHCYSLVHDDLPAMDNDDFRRGKPTCHKVYGDAVAILTGDALLTAAFELMACNAEVPGIMPQNVARAIAEVAEAAGSRGMIGGQVIDLGTEGKKIDYATLKTMHRLKTGELFKASLKAGAILQGMPEDKLQCLEDYAYNFGLAFQITDDILDVKGDQNITGKPIGSDEKNRRTTYVSLFGIEKAWDMAEERIEECIDSLRDFGEEAEFLRQLACFVLYRNY</sequence>
<dbReference type="GO" id="GO:0046872">
    <property type="term" value="F:metal ion binding"/>
    <property type="evidence" value="ECO:0007669"/>
    <property type="project" value="UniProtKB-KW"/>
</dbReference>
<evidence type="ECO:0000256" key="7">
    <source>
        <dbReference type="ARBA" id="ARBA00022842"/>
    </source>
</evidence>
<dbReference type="PROSITE" id="PS00723">
    <property type="entry name" value="POLYPRENYL_SYNTHASE_1"/>
    <property type="match status" value="1"/>
</dbReference>
<dbReference type="STRING" id="1123382.SAMN02745221_00662"/>
<evidence type="ECO:0000256" key="4">
    <source>
        <dbReference type="ARBA" id="ARBA00015100"/>
    </source>
</evidence>
<evidence type="ECO:0000256" key="11">
    <source>
        <dbReference type="ARBA" id="ARBA00049399"/>
    </source>
</evidence>
<dbReference type="GO" id="GO:0005737">
    <property type="term" value="C:cytoplasm"/>
    <property type="evidence" value="ECO:0007669"/>
    <property type="project" value="UniProtKB-ARBA"/>
</dbReference>
<dbReference type="InterPro" id="IPR053378">
    <property type="entry name" value="Prenyl_diphosphate_synthase"/>
</dbReference>
<dbReference type="CDD" id="cd00685">
    <property type="entry name" value="Trans_IPPS_HT"/>
    <property type="match status" value="1"/>
</dbReference>
<dbReference type="RefSeq" id="WP_200774189.1">
    <property type="nucleotide sequence ID" value="NZ_FQWY01000008.1"/>
</dbReference>
<dbReference type="SFLD" id="SFLDS00005">
    <property type="entry name" value="Isoprenoid_Synthase_Type_I"/>
    <property type="match status" value="1"/>
</dbReference>
<dbReference type="AlphaFoldDB" id="A0A1M5LIG9"/>
<accession>A0A1M5LIG9</accession>
<evidence type="ECO:0000313" key="14">
    <source>
        <dbReference type="Proteomes" id="UP000242329"/>
    </source>
</evidence>
<dbReference type="NCBIfam" id="NF045485">
    <property type="entry name" value="FPPsyn"/>
    <property type="match status" value="1"/>
</dbReference>
<evidence type="ECO:0000256" key="3">
    <source>
        <dbReference type="ARBA" id="ARBA00012439"/>
    </source>
</evidence>
<dbReference type="InterPro" id="IPR008949">
    <property type="entry name" value="Isoprenoid_synthase_dom_sf"/>
</dbReference>
<dbReference type="EMBL" id="FQWY01000008">
    <property type="protein sequence ID" value="SHG64841.1"/>
    <property type="molecule type" value="Genomic_DNA"/>
</dbReference>
<evidence type="ECO:0000256" key="5">
    <source>
        <dbReference type="ARBA" id="ARBA00022679"/>
    </source>
</evidence>
<dbReference type="PANTHER" id="PTHR43281:SF1">
    <property type="entry name" value="FARNESYL DIPHOSPHATE SYNTHASE"/>
    <property type="match status" value="1"/>
</dbReference>
<gene>
    <name evidence="13" type="ORF">SAMN02745221_00662</name>
</gene>
<organism evidence="13 14">
    <name type="scientific">Thermosyntropha lipolytica DSM 11003</name>
    <dbReference type="NCBI Taxonomy" id="1123382"/>
    <lineage>
        <taxon>Bacteria</taxon>
        <taxon>Bacillati</taxon>
        <taxon>Bacillota</taxon>
        <taxon>Clostridia</taxon>
        <taxon>Eubacteriales</taxon>
        <taxon>Syntrophomonadaceae</taxon>
        <taxon>Thermosyntropha</taxon>
    </lineage>
</organism>
<dbReference type="EC" id="2.5.1.10" evidence="3"/>
<dbReference type="SFLD" id="SFLDG01017">
    <property type="entry name" value="Polyprenyl_Transferase_Like"/>
    <property type="match status" value="1"/>
</dbReference>
<keyword evidence="6" id="KW-0479">Metal-binding</keyword>
<evidence type="ECO:0000256" key="12">
    <source>
        <dbReference type="RuleBase" id="RU004466"/>
    </source>
</evidence>